<reference evidence="1 2" key="1">
    <citation type="submission" date="2018-06" db="EMBL/GenBank/DDBJ databases">
        <title>Genomic Encyclopedia of Type Strains, Phase III (KMG-III): the genomes of soil and plant-associated and newly described type strains.</title>
        <authorList>
            <person name="Whitman W."/>
        </authorList>
    </citation>
    <scope>NUCLEOTIDE SEQUENCE [LARGE SCALE GENOMIC DNA]</scope>
    <source>
        <strain evidence="1 2">CECT 7646</strain>
    </source>
</reference>
<organism evidence="1 2">
    <name type="scientific">Xylophilus ampelinus</name>
    <dbReference type="NCBI Taxonomy" id="54067"/>
    <lineage>
        <taxon>Bacteria</taxon>
        <taxon>Pseudomonadati</taxon>
        <taxon>Pseudomonadota</taxon>
        <taxon>Betaproteobacteria</taxon>
        <taxon>Burkholderiales</taxon>
        <taxon>Xylophilus</taxon>
    </lineage>
</organism>
<dbReference type="OrthoDB" id="9857292at2"/>
<dbReference type="EMBL" id="QJTC01000002">
    <property type="protein sequence ID" value="PYE79489.1"/>
    <property type="molecule type" value="Genomic_DNA"/>
</dbReference>
<gene>
    <name evidence="1" type="ORF">DFQ15_102222</name>
</gene>
<dbReference type="RefSeq" id="WP_110464450.1">
    <property type="nucleotide sequence ID" value="NZ_JAMOFZ010000001.1"/>
</dbReference>
<evidence type="ECO:0000313" key="2">
    <source>
        <dbReference type="Proteomes" id="UP000247540"/>
    </source>
</evidence>
<dbReference type="AlphaFoldDB" id="A0A318SQ95"/>
<evidence type="ECO:0000313" key="1">
    <source>
        <dbReference type="EMBL" id="PYE79489.1"/>
    </source>
</evidence>
<accession>A0A318SQ95</accession>
<sequence length="60" mass="6943">MTRKTIREQLTAAVPAQLARLTYRLEPPYGKPRQGEYLITEQQWLDIVKGLESATKEQRA</sequence>
<name>A0A318SQ95_9BURK</name>
<keyword evidence="2" id="KW-1185">Reference proteome</keyword>
<protein>
    <submittedName>
        <fullName evidence="1">Uncharacterized protein</fullName>
    </submittedName>
</protein>
<proteinExistence type="predicted"/>
<comment type="caution">
    <text evidence="1">The sequence shown here is derived from an EMBL/GenBank/DDBJ whole genome shotgun (WGS) entry which is preliminary data.</text>
</comment>
<dbReference type="Proteomes" id="UP000247540">
    <property type="component" value="Unassembled WGS sequence"/>
</dbReference>